<name>A0A200QEP1_MACCD</name>
<dbReference type="PANTHER" id="PTHR35546">
    <property type="entry name" value="F-BOX PROTEIN INTERACTION DOMAIN PROTEIN-RELATED"/>
    <property type="match status" value="1"/>
</dbReference>
<protein>
    <recommendedName>
        <fullName evidence="1">F-box protein At3g26010-like beta-propeller domain-containing protein</fullName>
    </recommendedName>
</protein>
<dbReference type="Proteomes" id="UP000195402">
    <property type="component" value="Unassembled WGS sequence"/>
</dbReference>
<dbReference type="OrthoDB" id="1985221at2759"/>
<keyword evidence="3" id="KW-1185">Reference proteome</keyword>
<accession>A0A200QEP1</accession>
<dbReference type="InterPro" id="IPR056592">
    <property type="entry name" value="Beta-prop_At3g26010-like"/>
</dbReference>
<evidence type="ECO:0000313" key="2">
    <source>
        <dbReference type="EMBL" id="OVA08921.1"/>
    </source>
</evidence>
<gene>
    <name evidence="2" type="ORF">BVC80_901g47</name>
</gene>
<dbReference type="InterPro" id="IPR055290">
    <property type="entry name" value="At3g26010-like"/>
</dbReference>
<dbReference type="AlphaFoldDB" id="A0A200QEP1"/>
<evidence type="ECO:0000259" key="1">
    <source>
        <dbReference type="Pfam" id="PF24750"/>
    </source>
</evidence>
<sequence length="234" mass="27141">MTPTSYKVVCIPEFKKYPSTEFDIEIFSYCLGEWNTYQVSCPQQVIWDYGLRKNLVISNGVTYWIEGRNRIIAYDVTDNNIKNGGHGCRLINLPEKKGDDKKYYECLGESEGFVSYSRCENGELSVWLLEEDYLSRGWVWRLVHNIKIKDMILAENCDSWFMDKLASGEMVNLDTLAFNPVDPNVLILAYPISIIFAYNIRTRLLKVFVSYHHYLFVTYGAVPPLVLTPWPTTL</sequence>
<dbReference type="FunCoup" id="A0A200QEP1">
    <property type="interactions" value="396"/>
</dbReference>
<feature type="domain" description="F-box protein At3g26010-like beta-propeller" evidence="1">
    <location>
        <begin position="5"/>
        <end position="149"/>
    </location>
</feature>
<proteinExistence type="predicted"/>
<organism evidence="2 3">
    <name type="scientific">Macleaya cordata</name>
    <name type="common">Five-seeded plume-poppy</name>
    <name type="synonym">Bocconia cordata</name>
    <dbReference type="NCBI Taxonomy" id="56857"/>
    <lineage>
        <taxon>Eukaryota</taxon>
        <taxon>Viridiplantae</taxon>
        <taxon>Streptophyta</taxon>
        <taxon>Embryophyta</taxon>
        <taxon>Tracheophyta</taxon>
        <taxon>Spermatophyta</taxon>
        <taxon>Magnoliopsida</taxon>
        <taxon>Ranunculales</taxon>
        <taxon>Papaveraceae</taxon>
        <taxon>Papaveroideae</taxon>
        <taxon>Macleaya</taxon>
    </lineage>
</organism>
<dbReference type="PANTHER" id="PTHR35546:SF130">
    <property type="entry name" value="EXPRESSED PROTEIN"/>
    <property type="match status" value="1"/>
</dbReference>
<dbReference type="EMBL" id="MVGT01002234">
    <property type="protein sequence ID" value="OVA08921.1"/>
    <property type="molecule type" value="Genomic_DNA"/>
</dbReference>
<comment type="caution">
    <text evidence="2">The sequence shown here is derived from an EMBL/GenBank/DDBJ whole genome shotgun (WGS) entry which is preliminary data.</text>
</comment>
<dbReference type="Pfam" id="PF24750">
    <property type="entry name" value="b-prop_At3g26010-like"/>
    <property type="match status" value="1"/>
</dbReference>
<dbReference type="InParanoid" id="A0A200QEP1"/>
<reference evidence="2 3" key="1">
    <citation type="journal article" date="2017" name="Mol. Plant">
        <title>The Genome of Medicinal Plant Macleaya cordata Provides New Insights into Benzylisoquinoline Alkaloids Metabolism.</title>
        <authorList>
            <person name="Liu X."/>
            <person name="Liu Y."/>
            <person name="Huang P."/>
            <person name="Ma Y."/>
            <person name="Qing Z."/>
            <person name="Tang Q."/>
            <person name="Cao H."/>
            <person name="Cheng P."/>
            <person name="Zheng Y."/>
            <person name="Yuan Z."/>
            <person name="Zhou Y."/>
            <person name="Liu J."/>
            <person name="Tang Z."/>
            <person name="Zhuo Y."/>
            <person name="Zhang Y."/>
            <person name="Yu L."/>
            <person name="Huang J."/>
            <person name="Yang P."/>
            <person name="Peng Q."/>
            <person name="Zhang J."/>
            <person name="Jiang W."/>
            <person name="Zhang Z."/>
            <person name="Lin K."/>
            <person name="Ro D.K."/>
            <person name="Chen X."/>
            <person name="Xiong X."/>
            <person name="Shang Y."/>
            <person name="Huang S."/>
            <person name="Zeng J."/>
        </authorList>
    </citation>
    <scope>NUCLEOTIDE SEQUENCE [LARGE SCALE GENOMIC DNA]</scope>
    <source>
        <strain evidence="3">cv. BLH2017</strain>
        <tissue evidence="2">Root</tissue>
    </source>
</reference>
<evidence type="ECO:0000313" key="3">
    <source>
        <dbReference type="Proteomes" id="UP000195402"/>
    </source>
</evidence>